<evidence type="ECO:0000256" key="5">
    <source>
        <dbReference type="ARBA" id="ARBA00038359"/>
    </source>
</evidence>
<dbReference type="EMBL" id="JARVKF010000002">
    <property type="protein sequence ID" value="KAK9426255.1"/>
    <property type="molecule type" value="Genomic_DNA"/>
</dbReference>
<feature type="transmembrane region" description="Helical" evidence="6">
    <location>
        <begin position="91"/>
        <end position="109"/>
    </location>
</feature>
<feature type="transmembrane region" description="Helical" evidence="6">
    <location>
        <begin position="202"/>
        <end position="220"/>
    </location>
</feature>
<evidence type="ECO:0000256" key="2">
    <source>
        <dbReference type="ARBA" id="ARBA00022692"/>
    </source>
</evidence>
<dbReference type="Proteomes" id="UP001408356">
    <property type="component" value="Unassembled WGS sequence"/>
</dbReference>
<sequence length="382" mass="42329">MSGLGPDDNASDMTQGPALLAVSVTTTILALLATILRFCVRIRINRRVVWDDHFLGLAMLLGLVGAILAMVEGAEHESFTAVVQFDYLSQPWLNMASALSKVSICFFFLRLVSRVRVWRIVLGLEVVLLLLINLVYCFTTLLQCRPLEKLWNTSVAGECWSINTQHGIGYLQGAFDVFSGLFIAFFPLMVIQDLGIQRGLRWPFYVLSVMSIAIAMLAIVKTYNISLVTSNDEFSYQVICTILAVTEQSLNIIAANILPIASLFSSRIRPISQALSAAASARENDDAVSILSRASRASRASKVSRSSRRNSSSSKFVLESPSRDSFERLSIRNADGIEVWPMGIIKTVSVEITQESMPDVERALTIGELKRSASREDWDRHL</sequence>
<proteinExistence type="inferred from homology"/>
<dbReference type="Pfam" id="PF20684">
    <property type="entry name" value="Fung_rhodopsin"/>
    <property type="match status" value="1"/>
</dbReference>
<feature type="domain" description="Rhodopsin" evidence="7">
    <location>
        <begin position="36"/>
        <end position="265"/>
    </location>
</feature>
<dbReference type="PANTHER" id="PTHR33048">
    <property type="entry name" value="PTH11-LIKE INTEGRAL MEMBRANE PROTEIN (AFU_ORTHOLOGUE AFUA_5G11245)"/>
    <property type="match status" value="1"/>
</dbReference>
<evidence type="ECO:0000256" key="3">
    <source>
        <dbReference type="ARBA" id="ARBA00022989"/>
    </source>
</evidence>
<keyword evidence="3 6" id="KW-1133">Transmembrane helix</keyword>
<keyword evidence="2 6" id="KW-0812">Transmembrane</keyword>
<organism evidence="8 9">
    <name type="scientific">Seiridium unicorne</name>
    <dbReference type="NCBI Taxonomy" id="138068"/>
    <lineage>
        <taxon>Eukaryota</taxon>
        <taxon>Fungi</taxon>
        <taxon>Dikarya</taxon>
        <taxon>Ascomycota</taxon>
        <taxon>Pezizomycotina</taxon>
        <taxon>Sordariomycetes</taxon>
        <taxon>Xylariomycetidae</taxon>
        <taxon>Amphisphaeriales</taxon>
        <taxon>Sporocadaceae</taxon>
        <taxon>Seiridium</taxon>
    </lineage>
</organism>
<gene>
    <name evidence="8" type="ORF">SUNI508_02696</name>
</gene>
<evidence type="ECO:0000313" key="8">
    <source>
        <dbReference type="EMBL" id="KAK9426255.1"/>
    </source>
</evidence>
<dbReference type="InterPro" id="IPR052337">
    <property type="entry name" value="SAT4-like"/>
</dbReference>
<keyword evidence="4 6" id="KW-0472">Membrane</keyword>
<dbReference type="PANTHER" id="PTHR33048:SF146">
    <property type="entry name" value="INTEGRAL MEMBRANE PROTEIN"/>
    <property type="match status" value="1"/>
</dbReference>
<name>A0ABR2VIK8_9PEZI</name>
<comment type="caution">
    <text evidence="8">The sequence shown here is derived from an EMBL/GenBank/DDBJ whole genome shotgun (WGS) entry which is preliminary data.</text>
</comment>
<feature type="transmembrane region" description="Helical" evidence="6">
    <location>
        <begin position="121"/>
        <end position="142"/>
    </location>
</feature>
<accession>A0ABR2VIK8</accession>
<keyword evidence="9" id="KW-1185">Reference proteome</keyword>
<feature type="transmembrane region" description="Helical" evidence="6">
    <location>
        <begin position="170"/>
        <end position="190"/>
    </location>
</feature>
<protein>
    <recommendedName>
        <fullName evidence="7">Rhodopsin domain-containing protein</fullName>
    </recommendedName>
</protein>
<comment type="subcellular location">
    <subcellularLocation>
        <location evidence="1">Membrane</location>
        <topology evidence="1">Multi-pass membrane protein</topology>
    </subcellularLocation>
</comment>
<evidence type="ECO:0000259" key="7">
    <source>
        <dbReference type="Pfam" id="PF20684"/>
    </source>
</evidence>
<dbReference type="InterPro" id="IPR049326">
    <property type="entry name" value="Rhodopsin_dom_fungi"/>
</dbReference>
<evidence type="ECO:0000313" key="9">
    <source>
        <dbReference type="Proteomes" id="UP001408356"/>
    </source>
</evidence>
<evidence type="ECO:0000256" key="4">
    <source>
        <dbReference type="ARBA" id="ARBA00023136"/>
    </source>
</evidence>
<evidence type="ECO:0000256" key="6">
    <source>
        <dbReference type="SAM" id="Phobius"/>
    </source>
</evidence>
<reference evidence="8 9" key="1">
    <citation type="journal article" date="2024" name="J. Plant Pathol.">
        <title>Sequence and assembly of the genome of Seiridium unicorne, isolate CBS 538.82, causal agent of cypress canker disease.</title>
        <authorList>
            <person name="Scali E."/>
            <person name="Rocca G.D."/>
            <person name="Danti R."/>
            <person name="Garbelotto M."/>
            <person name="Barberini S."/>
            <person name="Baroncelli R."/>
            <person name="Emiliani G."/>
        </authorList>
    </citation>
    <scope>NUCLEOTIDE SEQUENCE [LARGE SCALE GENOMIC DNA]</scope>
    <source>
        <strain evidence="8 9">BM-138-508</strain>
    </source>
</reference>
<evidence type="ECO:0000256" key="1">
    <source>
        <dbReference type="ARBA" id="ARBA00004141"/>
    </source>
</evidence>
<feature type="transmembrane region" description="Helical" evidence="6">
    <location>
        <begin position="52"/>
        <end position="71"/>
    </location>
</feature>
<comment type="similarity">
    <text evidence="5">Belongs to the SAT4 family.</text>
</comment>
<feature type="transmembrane region" description="Helical" evidence="6">
    <location>
        <begin position="20"/>
        <end position="40"/>
    </location>
</feature>